<reference evidence="1" key="1">
    <citation type="submission" date="2014-11" db="EMBL/GenBank/DDBJ databases">
        <authorList>
            <person name="Amaro Gonzalez C."/>
        </authorList>
    </citation>
    <scope>NUCLEOTIDE SEQUENCE</scope>
</reference>
<name>A0A0E9UZR9_ANGAN</name>
<dbReference type="EMBL" id="GBXM01037872">
    <property type="protein sequence ID" value="JAH70705.1"/>
    <property type="molecule type" value="Transcribed_RNA"/>
</dbReference>
<evidence type="ECO:0000313" key="1">
    <source>
        <dbReference type="EMBL" id="JAH70705.1"/>
    </source>
</evidence>
<sequence length="72" mass="7880">MVVQLLAKDHCSCPSCLALFTTFAFLIFSWGSHSAGISANWINTVTDDSSTRQDGTQQCKRCERVIVAMAIP</sequence>
<proteinExistence type="predicted"/>
<organism evidence="1">
    <name type="scientific">Anguilla anguilla</name>
    <name type="common">European freshwater eel</name>
    <name type="synonym">Muraena anguilla</name>
    <dbReference type="NCBI Taxonomy" id="7936"/>
    <lineage>
        <taxon>Eukaryota</taxon>
        <taxon>Metazoa</taxon>
        <taxon>Chordata</taxon>
        <taxon>Craniata</taxon>
        <taxon>Vertebrata</taxon>
        <taxon>Euteleostomi</taxon>
        <taxon>Actinopterygii</taxon>
        <taxon>Neopterygii</taxon>
        <taxon>Teleostei</taxon>
        <taxon>Anguilliformes</taxon>
        <taxon>Anguillidae</taxon>
        <taxon>Anguilla</taxon>
    </lineage>
</organism>
<reference evidence="1" key="2">
    <citation type="journal article" date="2015" name="Fish Shellfish Immunol.">
        <title>Early steps in the European eel (Anguilla anguilla)-Vibrio vulnificus interaction in the gills: Role of the RtxA13 toxin.</title>
        <authorList>
            <person name="Callol A."/>
            <person name="Pajuelo D."/>
            <person name="Ebbesson L."/>
            <person name="Teles M."/>
            <person name="MacKenzie S."/>
            <person name="Amaro C."/>
        </authorList>
    </citation>
    <scope>NUCLEOTIDE SEQUENCE</scope>
</reference>
<accession>A0A0E9UZR9</accession>
<dbReference type="AlphaFoldDB" id="A0A0E9UZR9"/>
<protein>
    <submittedName>
        <fullName evidence="1">Uncharacterized protein</fullName>
    </submittedName>
</protein>